<name>A0ABP3SE10_9ACTN</name>
<dbReference type="RefSeq" id="WP_344608801.1">
    <property type="nucleotide sequence ID" value="NZ_BAAAHE010000047.1"/>
</dbReference>
<evidence type="ECO:0000259" key="1">
    <source>
        <dbReference type="Pfam" id="PF12867"/>
    </source>
</evidence>
<protein>
    <submittedName>
        <fullName evidence="2">DinB family protein</fullName>
    </submittedName>
</protein>
<evidence type="ECO:0000313" key="3">
    <source>
        <dbReference type="Proteomes" id="UP001500957"/>
    </source>
</evidence>
<evidence type="ECO:0000313" key="2">
    <source>
        <dbReference type="EMBL" id="GAA0634898.1"/>
    </source>
</evidence>
<keyword evidence="3" id="KW-1185">Reference proteome</keyword>
<dbReference type="InterPro" id="IPR034660">
    <property type="entry name" value="DinB/YfiT-like"/>
</dbReference>
<dbReference type="Gene3D" id="1.20.120.450">
    <property type="entry name" value="dinb family like domain"/>
    <property type="match status" value="1"/>
</dbReference>
<feature type="domain" description="DinB-like" evidence="1">
    <location>
        <begin position="10"/>
        <end position="160"/>
    </location>
</feature>
<proteinExistence type="predicted"/>
<dbReference type="SUPFAM" id="SSF109854">
    <property type="entry name" value="DinB/YfiT-like putative metalloenzymes"/>
    <property type="match status" value="1"/>
</dbReference>
<gene>
    <name evidence="2" type="ORF">GCM10009547_43760</name>
</gene>
<sequence>MDWNEQLCDQLERHWTGQLRPRLDGLTDDEYCWEPVPNCWNVRPRGTGTAIDFANPTPDPEPVTTIAWRLGHLIVGVFGMRVARHFGGPAMDYETFEYAGTAATALAQLDEAYAAWMAGVRTWTDEQLAAPCGEPGYEAFPRAALVLHISREAIHHGAEIALLRDLHIRLGFR</sequence>
<dbReference type="InterPro" id="IPR024775">
    <property type="entry name" value="DinB-like"/>
</dbReference>
<accession>A0ABP3SE10</accession>
<comment type="caution">
    <text evidence="2">The sequence shown here is derived from an EMBL/GenBank/DDBJ whole genome shotgun (WGS) entry which is preliminary data.</text>
</comment>
<dbReference type="Proteomes" id="UP001500957">
    <property type="component" value="Unassembled WGS sequence"/>
</dbReference>
<dbReference type="Pfam" id="PF12867">
    <property type="entry name" value="DinB_2"/>
    <property type="match status" value="1"/>
</dbReference>
<organism evidence="2 3">
    <name type="scientific">Sporichthya brevicatena</name>
    <dbReference type="NCBI Taxonomy" id="171442"/>
    <lineage>
        <taxon>Bacteria</taxon>
        <taxon>Bacillati</taxon>
        <taxon>Actinomycetota</taxon>
        <taxon>Actinomycetes</taxon>
        <taxon>Sporichthyales</taxon>
        <taxon>Sporichthyaceae</taxon>
        <taxon>Sporichthya</taxon>
    </lineage>
</organism>
<dbReference type="EMBL" id="BAAAHE010000047">
    <property type="protein sequence ID" value="GAA0634898.1"/>
    <property type="molecule type" value="Genomic_DNA"/>
</dbReference>
<reference evidence="3" key="1">
    <citation type="journal article" date="2019" name="Int. J. Syst. Evol. Microbiol.">
        <title>The Global Catalogue of Microorganisms (GCM) 10K type strain sequencing project: providing services to taxonomists for standard genome sequencing and annotation.</title>
        <authorList>
            <consortium name="The Broad Institute Genomics Platform"/>
            <consortium name="The Broad Institute Genome Sequencing Center for Infectious Disease"/>
            <person name="Wu L."/>
            <person name="Ma J."/>
        </authorList>
    </citation>
    <scope>NUCLEOTIDE SEQUENCE [LARGE SCALE GENOMIC DNA]</scope>
    <source>
        <strain evidence="3">JCM 10671</strain>
    </source>
</reference>